<dbReference type="AlphaFoldDB" id="A0A378VXL7"/>
<sequence length="196" mass="22630">MRGQAKKRMSLPMRKKSFPAGKRIVQHPLIRFPSVWLNDIGAAPLFGRPHFIATHCLPDSRFNSKPFQYLFKLGSRQMGACKPRKVFWLLRNSTHFAKRQNCINGIENFWNCAKRHLRQFNGISKGHFKPYSRECGWRFQCFQRDKIQISILKQSAKQDLFQLSETTGGCTACTPHTFSTHSSRSETWGLSSYSSA</sequence>
<organism evidence="1">
    <name type="scientific">Neisseria gonorrhoeae</name>
    <dbReference type="NCBI Taxonomy" id="485"/>
    <lineage>
        <taxon>Bacteria</taxon>
        <taxon>Pseudomonadati</taxon>
        <taxon>Pseudomonadota</taxon>
        <taxon>Betaproteobacteria</taxon>
        <taxon>Neisseriales</taxon>
        <taxon>Neisseriaceae</taxon>
        <taxon>Neisseria</taxon>
    </lineage>
</organism>
<accession>A0A378VXL7</accession>
<proteinExistence type="predicted"/>
<protein>
    <submittedName>
        <fullName evidence="1">Putative IS1016 transposase</fullName>
    </submittedName>
</protein>
<name>A0A378VXL7_NEIGO</name>
<evidence type="ECO:0000313" key="1">
    <source>
        <dbReference type="EMBL" id="SUA23760.1"/>
    </source>
</evidence>
<reference evidence="1" key="1">
    <citation type="submission" date="2018-06" db="EMBL/GenBank/DDBJ databases">
        <authorList>
            <consortium name="Pathogen Informatics"/>
            <person name="Doyle S."/>
        </authorList>
    </citation>
    <scope>NUCLEOTIDE SEQUENCE [LARGE SCALE GENOMIC DNA]</scope>
    <source>
        <strain evidence="1">NCTC11421</strain>
    </source>
</reference>
<dbReference type="EMBL" id="UGRI01000001">
    <property type="protein sequence ID" value="SUA23760.1"/>
    <property type="molecule type" value="Genomic_DNA"/>
</dbReference>
<gene>
    <name evidence="1" type="ORF">NCTC11421_01750</name>
</gene>